<reference evidence="2" key="1">
    <citation type="submission" date="2017-09" db="EMBL/GenBank/DDBJ databases">
        <title>Depth-based differentiation of microbial function through sediment-hosted aquifers and enrichment of novel symbionts in the deep terrestrial subsurface.</title>
        <authorList>
            <person name="Probst A.J."/>
            <person name="Ladd B."/>
            <person name="Jarett J.K."/>
            <person name="Geller-Mcgrath D.E."/>
            <person name="Sieber C.M.K."/>
            <person name="Emerson J.B."/>
            <person name="Anantharaman K."/>
            <person name="Thomas B.C."/>
            <person name="Malmstrom R."/>
            <person name="Stieglmeier M."/>
            <person name="Klingl A."/>
            <person name="Woyke T."/>
            <person name="Ryan C.M."/>
            <person name="Banfield J.F."/>
        </authorList>
    </citation>
    <scope>NUCLEOTIDE SEQUENCE [LARGE SCALE GENOMIC DNA]</scope>
</reference>
<evidence type="ECO:0000313" key="2">
    <source>
        <dbReference type="Proteomes" id="UP000231282"/>
    </source>
</evidence>
<evidence type="ECO:0000313" key="1">
    <source>
        <dbReference type="EMBL" id="PIS15077.1"/>
    </source>
</evidence>
<organism evidence="1 2">
    <name type="scientific">Candidatus Shapirobacteria bacterium CG09_land_8_20_14_0_10_38_17</name>
    <dbReference type="NCBI Taxonomy" id="1974884"/>
    <lineage>
        <taxon>Bacteria</taxon>
        <taxon>Candidatus Shapironibacteriota</taxon>
    </lineage>
</organism>
<sequence length="225" mass="26520">MKKILVTITTTDSSWRQKIEEIDKLNIKEAALFLTGLNFEERKECYSKLKKTGLKKIPFVHLRSDMTLKEIEFLIKNYQTKAFNIHSEKEFPLKYNLSSYSKQIYLENSGFPLTEEEIKKWVGVCLDLSHLEDDRNLNSSRYKKYLKLLEKYPIGANHISAVRKKVFNHPQFGLVKSAHFLKTLNELDYLKNFPKDFFAPLIAIELENSLKEQLKIKEYLETFIS</sequence>
<accession>A0A2H0WR21</accession>
<dbReference type="EMBL" id="PEZH01000036">
    <property type="protein sequence ID" value="PIS15077.1"/>
    <property type="molecule type" value="Genomic_DNA"/>
</dbReference>
<comment type="caution">
    <text evidence="1">The sequence shown here is derived from an EMBL/GenBank/DDBJ whole genome shotgun (WGS) entry which is preliminary data.</text>
</comment>
<dbReference type="Proteomes" id="UP000231282">
    <property type="component" value="Unassembled WGS sequence"/>
</dbReference>
<name>A0A2H0WR21_9BACT</name>
<gene>
    <name evidence="1" type="ORF">COT63_01865</name>
</gene>
<protein>
    <submittedName>
        <fullName evidence="1">Uncharacterized protein</fullName>
    </submittedName>
</protein>
<dbReference type="AlphaFoldDB" id="A0A2H0WR21"/>
<proteinExistence type="predicted"/>